<dbReference type="eggNOG" id="COG2936">
    <property type="taxonomic scope" value="Bacteria"/>
</dbReference>
<evidence type="ECO:0000313" key="4">
    <source>
        <dbReference type="Proteomes" id="UP000006242"/>
    </source>
</evidence>
<name>U2FV71_9GAMM</name>
<reference evidence="3 4" key="1">
    <citation type="journal article" date="2011" name="J. Bacteriol.">
        <title>Genome sequence of Salinisphaera shabanensis, a gammaproteobacterium from the harsh, variable environment of the brine-seawater interface of the Shaban Deep in the Red Sea.</title>
        <authorList>
            <person name="Antunes A."/>
            <person name="Alam I."/>
            <person name="Bajic V.B."/>
            <person name="Stingl U."/>
        </authorList>
    </citation>
    <scope>NUCLEOTIDE SEQUENCE [LARGE SCALE GENOMIC DNA]</scope>
    <source>
        <strain evidence="3 4">E1L3A</strain>
    </source>
</reference>
<sequence length="322" mass="34128">MAYTRWRAGWAIVVMALVGLVGCGDDDASINLSVDGQNGGQNGGDEGGTPPASTLLYCQDDAPALDAGRVDTVTQSTDIDGQTIDVAMTLYTPALEEGECAPLIVHSHGFGGSRITNLDDVADDSNASDVATRNAWQSGYFVVSFDQRGFGETGGSVKVENPDFEGRDTRAVIDHAIEQFEGHLAYRRGEPVIGALGLSYGGGFQLVGAGVDPRIDAIVPAATWYDLTYSLAPNDTPKTVWLDLLVLLGVVGAEGALDPFLYEGFLQAQFGNISDDILTEVRGNGLNAFCEGLRPSEGVPRVDAFFVQGVNDTHVQHERGRA</sequence>
<dbReference type="Pfam" id="PF02129">
    <property type="entry name" value="Peptidase_S15"/>
    <property type="match status" value="1"/>
</dbReference>
<keyword evidence="3" id="KW-0067">ATP-binding</keyword>
<accession>U2FV71</accession>
<evidence type="ECO:0000259" key="2">
    <source>
        <dbReference type="Pfam" id="PF02129"/>
    </source>
</evidence>
<dbReference type="AlphaFoldDB" id="U2FV71"/>
<dbReference type="Proteomes" id="UP000006242">
    <property type="component" value="Unassembled WGS sequence"/>
</dbReference>
<comment type="caution">
    <text evidence="3">The sequence shown here is derived from an EMBL/GenBank/DDBJ whole genome shotgun (WGS) entry which is preliminary data.</text>
</comment>
<keyword evidence="1" id="KW-0378">Hydrolase</keyword>
<dbReference type="OrthoDB" id="9804819at2"/>
<dbReference type="InterPro" id="IPR029058">
    <property type="entry name" value="AB_hydrolase_fold"/>
</dbReference>
<gene>
    <name evidence="3" type="ORF">SSPSH_001300</name>
</gene>
<protein>
    <submittedName>
        <fullName evidence="3">ABC transporter ATP-binding protein</fullName>
    </submittedName>
</protein>
<keyword evidence="4" id="KW-1185">Reference proteome</keyword>
<organism evidence="3 4">
    <name type="scientific">Salinisphaera shabanensis E1L3A</name>
    <dbReference type="NCBI Taxonomy" id="1033802"/>
    <lineage>
        <taxon>Bacteria</taxon>
        <taxon>Pseudomonadati</taxon>
        <taxon>Pseudomonadota</taxon>
        <taxon>Gammaproteobacteria</taxon>
        <taxon>Salinisphaerales</taxon>
        <taxon>Salinisphaeraceae</taxon>
        <taxon>Salinisphaera</taxon>
    </lineage>
</organism>
<proteinExistence type="predicted"/>
<dbReference type="PANTHER" id="PTHR22946">
    <property type="entry name" value="DIENELACTONE HYDROLASE DOMAIN-CONTAINING PROTEIN-RELATED"/>
    <property type="match status" value="1"/>
</dbReference>
<feature type="domain" description="Xaa-Pro dipeptidyl-peptidase-like" evidence="2">
    <location>
        <begin position="81"/>
        <end position="312"/>
    </location>
</feature>
<reference evidence="3 4" key="2">
    <citation type="journal article" date="2013" name="PLoS ONE">
        <title>INDIGO - INtegrated Data Warehouse of MIcrobial GenOmes with Examples from the Red Sea Extremophiles.</title>
        <authorList>
            <person name="Alam I."/>
            <person name="Antunes A."/>
            <person name="Kamau A.A."/>
            <person name="Ba Alawi W."/>
            <person name="Kalkatawi M."/>
            <person name="Stingl U."/>
            <person name="Bajic V.B."/>
        </authorList>
    </citation>
    <scope>NUCLEOTIDE SEQUENCE [LARGE SCALE GENOMIC DNA]</scope>
    <source>
        <strain evidence="3 4">E1L3A</strain>
    </source>
</reference>
<evidence type="ECO:0000256" key="1">
    <source>
        <dbReference type="ARBA" id="ARBA00022801"/>
    </source>
</evidence>
<dbReference type="InterPro" id="IPR000383">
    <property type="entry name" value="Xaa-Pro-like_dom"/>
</dbReference>
<dbReference type="GO" id="GO:0052689">
    <property type="term" value="F:carboxylic ester hydrolase activity"/>
    <property type="evidence" value="ECO:0007669"/>
    <property type="project" value="UniProtKB-ARBA"/>
</dbReference>
<dbReference type="InterPro" id="IPR050261">
    <property type="entry name" value="FrsA_esterase"/>
</dbReference>
<dbReference type="Gene3D" id="3.40.50.1820">
    <property type="entry name" value="alpha/beta hydrolase"/>
    <property type="match status" value="1"/>
</dbReference>
<dbReference type="GO" id="GO:0005524">
    <property type="term" value="F:ATP binding"/>
    <property type="evidence" value="ECO:0007669"/>
    <property type="project" value="UniProtKB-KW"/>
</dbReference>
<keyword evidence="3" id="KW-0547">Nucleotide-binding</keyword>
<dbReference type="PANTHER" id="PTHR22946:SF9">
    <property type="entry name" value="POLYKETIDE TRANSFERASE AF380"/>
    <property type="match status" value="1"/>
</dbReference>
<evidence type="ECO:0000313" key="3">
    <source>
        <dbReference type="EMBL" id="ERJ19819.1"/>
    </source>
</evidence>
<dbReference type="SUPFAM" id="SSF53474">
    <property type="entry name" value="alpha/beta-Hydrolases"/>
    <property type="match status" value="1"/>
</dbReference>
<dbReference type="RefSeq" id="WP_006915103.1">
    <property type="nucleotide sequence ID" value="NZ_AFNV02000007.1"/>
</dbReference>
<dbReference type="EMBL" id="AFNV02000007">
    <property type="protein sequence ID" value="ERJ19819.1"/>
    <property type="molecule type" value="Genomic_DNA"/>
</dbReference>
<dbReference type="PROSITE" id="PS51257">
    <property type="entry name" value="PROKAR_LIPOPROTEIN"/>
    <property type="match status" value="1"/>
</dbReference>
<dbReference type="STRING" id="1033802.SSPSH_001300"/>